<organism evidence="2 3">
    <name type="scientific">Agrobacterium rosae</name>
    <dbReference type="NCBI Taxonomy" id="1972867"/>
    <lineage>
        <taxon>Bacteria</taxon>
        <taxon>Pseudomonadati</taxon>
        <taxon>Pseudomonadota</taxon>
        <taxon>Alphaproteobacteria</taxon>
        <taxon>Hyphomicrobiales</taxon>
        <taxon>Rhizobiaceae</taxon>
        <taxon>Rhizobium/Agrobacterium group</taxon>
        <taxon>Agrobacterium</taxon>
    </lineage>
</organism>
<feature type="region of interest" description="Disordered" evidence="1">
    <location>
        <begin position="1"/>
        <end position="21"/>
    </location>
</feature>
<reference evidence="2" key="1">
    <citation type="journal article" date="2023" name="Phytobiomes J">
        <title>Deciphering the key players within the bacterial microbiota associated with aerial crown gall tumors on rhododendron: Insights into the gallobiome.</title>
        <authorList>
            <person name="Kuzmanovic N."/>
            <person name="Nesme J."/>
            <person name="Wolf J."/>
            <person name="Neumann-Schaal M."/>
            <person name="Petersen J."/>
            <person name="Fernandez-Gnecco G."/>
            <person name="Sproeer C."/>
            <person name="Bunk B."/>
            <person name="Overmann J."/>
            <person name="Sorensen S.J."/>
            <person name="Idczak E."/>
            <person name="Smalla K."/>
        </authorList>
    </citation>
    <scope>NUCLEOTIDE SEQUENCE [LARGE SCALE GENOMIC DNA]</scope>
    <source>
        <strain evidence="2">Rho-14.1</strain>
    </source>
</reference>
<keyword evidence="3" id="KW-1185">Reference proteome</keyword>
<gene>
    <name evidence="2" type="ORF">RMS29_27085</name>
</gene>
<name>A0ABU4W7H5_9HYPH</name>
<dbReference type="Proteomes" id="UP001277561">
    <property type="component" value="Unassembled WGS sequence"/>
</dbReference>
<accession>A0ABU4W7H5</accession>
<protein>
    <recommendedName>
        <fullName evidence="4">Integrase</fullName>
    </recommendedName>
</protein>
<evidence type="ECO:0008006" key="4">
    <source>
        <dbReference type="Google" id="ProtNLM"/>
    </source>
</evidence>
<dbReference type="EMBL" id="JAVRAD010000026">
    <property type="protein sequence ID" value="MDX8332866.1"/>
    <property type="molecule type" value="Genomic_DNA"/>
</dbReference>
<feature type="compositionally biased region" description="Basic residues" evidence="1">
    <location>
        <begin position="1"/>
        <end position="10"/>
    </location>
</feature>
<evidence type="ECO:0000313" key="2">
    <source>
        <dbReference type="EMBL" id="MDX8332866.1"/>
    </source>
</evidence>
<comment type="caution">
    <text evidence="2">The sequence shown here is derived from an EMBL/GenBank/DDBJ whole genome shotgun (WGS) entry which is preliminary data.</text>
</comment>
<proteinExistence type="predicted"/>
<evidence type="ECO:0000313" key="3">
    <source>
        <dbReference type="Proteomes" id="UP001277561"/>
    </source>
</evidence>
<sequence>MATKPAKRILKPTPTQRRDDWQPTKVSFRLHRTSDPVSLPAISMFQADKKAKRD</sequence>
<dbReference type="RefSeq" id="WP_320188890.1">
    <property type="nucleotide sequence ID" value="NZ_CP192772.1"/>
</dbReference>
<evidence type="ECO:0000256" key="1">
    <source>
        <dbReference type="SAM" id="MobiDB-lite"/>
    </source>
</evidence>